<keyword evidence="2" id="KW-0677">Repeat</keyword>
<feature type="transmembrane region" description="Helical" evidence="5">
    <location>
        <begin position="1410"/>
        <end position="1429"/>
    </location>
</feature>
<comment type="caution">
    <text evidence="8">The sequence shown here is derived from an EMBL/GenBank/DDBJ whole genome shotgun (WGS) entry which is preliminary data.</text>
</comment>
<dbReference type="InterPro" id="IPR001680">
    <property type="entry name" value="WD40_rpt"/>
</dbReference>
<keyword evidence="5" id="KW-0812">Transmembrane</keyword>
<feature type="repeat" description="WD" evidence="3">
    <location>
        <begin position="1069"/>
        <end position="1097"/>
    </location>
</feature>
<feature type="repeat" description="WD" evidence="3">
    <location>
        <begin position="1272"/>
        <end position="1306"/>
    </location>
</feature>
<feature type="repeat" description="WD" evidence="3">
    <location>
        <begin position="857"/>
        <end position="891"/>
    </location>
</feature>
<feature type="repeat" description="WD" evidence="3">
    <location>
        <begin position="975"/>
        <end position="1016"/>
    </location>
</feature>
<dbReference type="Gene3D" id="3.40.50.10140">
    <property type="entry name" value="Toll/interleukin-1 receptor homology (TIR) domain"/>
    <property type="match status" value="1"/>
</dbReference>
<dbReference type="SUPFAM" id="SSF50998">
    <property type="entry name" value="Quinoprotein alcohol dehydrogenase-like"/>
    <property type="match status" value="1"/>
</dbReference>
<feature type="coiled-coil region" evidence="4">
    <location>
        <begin position="615"/>
        <end position="649"/>
    </location>
</feature>
<feature type="repeat" description="WD" evidence="3">
    <location>
        <begin position="941"/>
        <end position="974"/>
    </location>
</feature>
<feature type="repeat" description="WD" evidence="3">
    <location>
        <begin position="891"/>
        <end position="932"/>
    </location>
</feature>
<dbReference type="InterPro" id="IPR035897">
    <property type="entry name" value="Toll_tir_struct_dom_sf"/>
</dbReference>
<proteinExistence type="predicted"/>
<evidence type="ECO:0000313" key="9">
    <source>
        <dbReference type="Proteomes" id="UP000215506"/>
    </source>
</evidence>
<evidence type="ECO:0000256" key="3">
    <source>
        <dbReference type="PROSITE-ProRule" id="PRU00221"/>
    </source>
</evidence>
<feature type="domain" description="Novel STAND NTPase 1" evidence="7">
    <location>
        <begin position="168"/>
        <end position="582"/>
    </location>
</feature>
<keyword evidence="9" id="KW-1185">Reference proteome</keyword>
<dbReference type="InterPro" id="IPR015943">
    <property type="entry name" value="WD40/YVTN_repeat-like_dom_sf"/>
</dbReference>
<keyword evidence="4" id="KW-0175">Coiled coil</keyword>
<feature type="repeat" description="WD" evidence="3">
    <location>
        <begin position="1147"/>
        <end position="1181"/>
    </location>
</feature>
<evidence type="ECO:0000313" key="8">
    <source>
        <dbReference type="EMBL" id="OXR45682.1"/>
    </source>
</evidence>
<feature type="transmembrane region" description="Helical" evidence="5">
    <location>
        <begin position="1449"/>
        <end position="1470"/>
    </location>
</feature>
<keyword evidence="1 3" id="KW-0853">WD repeat</keyword>
<keyword evidence="5" id="KW-0472">Membrane</keyword>
<dbReference type="InterPro" id="IPR049052">
    <property type="entry name" value="nSTAND1"/>
</dbReference>
<name>A0A231HA38_9NOCA</name>
<evidence type="ECO:0000259" key="7">
    <source>
        <dbReference type="Pfam" id="PF20703"/>
    </source>
</evidence>
<sequence>MGRVFISHAGAETAQALAIKTWLIAQRPELEGEIFLDRERMGGIPVGTRWKDALARANARCEAVICVVSQRWLSLRECVVEYRTAETLGKRILPVRLEPIPHGEDMTREWQACNLFGDPATAITVEGFAEPVLLNTDGLHRLLIGLREASIGAETFAWPPDNDPGRSPYRGWNPFDDVDAAVYFGRDTQILQGLNRLRGMRAAGTVALFAILGPSGSGKSSFLRAGLLPRLAREDRRFLVLELVRPERDPLTGPRGIAASIHASRVRFGLPTPPLGTIKAAVRDDPAAVSRLLTELQQQAMRRDLTDPAPPTLVLPIDQAEELLLPDVDGGRTLALVARLLTAQTQLIVAMTVRTDRYHLLQTAPQLNATDIVEFGLAPMAHARFGEVITGPATRATRAGTRLELAPDLVDYLLADSAEGSDTLPLLALTLARLHEDYAGTGLLTSADYRSLGGLRQVVQSEIDSVLSADPKRRREQLDILRTAFIPHLAGISADADQPVRRIARWDELPEAARPLIDELVDRRLLVKDDGGGETTVEVALESLLRQWGELAGWLSGQADELRTADSLERANAEWIRQGRNDAWLLTGPRLAEAEQLAQTPGFRERTAPAREFLAAARRRENARLEDEIARREAELRIVQQRADALRARARMLVALVVVALFGAGLAGIGVYRATAESKRAARAADDSLAARLVTQAEQQLTTRALPGGDRRALWQILAANRLSPGTAASALVAAQYQARSITKIFGDAVPGARLAMSPDSRWVATSELLGSITLWDNASGTLRTVPDIAPAPGSTEQPCRVPSPPVPRVCAGLPGAVAVGADGRWVVAATHTDQLIVWDTVTGAARKIGMPGKSEVTSLALSPDGRWAATGALDGPLRLWDTTTGTVRSASGHLSTVGEVAISADGRRVAANTDLGVVRVWNTDSDALVDMPDSTGHDTTAVALSPDGRWVGSGRVDGSARIWDTVTGDIVRTSDTGSHAVRAVSVTPDGRRLATGDTVGAVALWDTGSGAVSHMAQTGRDAIDVVTIGPDGRWVDSDAAGVLRHWDTTDGGAQTISVADAFGLRVIDPDGRWVAVSGRDDVIRLWDADSRSVRELRTATGRPPRAVAISRSARVMVTGEADGAVLLRDTVTGDIRPMPDSGHTTVTSVAISPDGRWVATGDGAGAVRIWDTTANSVRAAPAADTPAEIHPAAISPDGRWVILFDRATGDLRYWNTVTGHIGTGSTRLQGFSPAIATDGHLVIAGDDTGTLYVFDLTSGDVHRTTMGTHLVTAVALSPDNRWVAAGDAGGAVHVWNTDGGQPTTVPATQLPGAIQGLAFDAANRAIRIVTDRSEVTAIPAPQADSRAICAKMTTDMGDLLWRDMVANQVAPMKLCDGLQPSPFTIPDSILHGPAPRPETTSAGPTTNPVSAIVAAALLLLAVPVSRYARRRGWLPHRPAELRVRTAPVVVGAYAIVLILSSGFCVAYGVTTHHLAWLIPAVFFLLPAWWAWIAVRAIHRSEPESISNAMTGLVMSLGPFVIVELIHVVMQFFPQTQDVRLTFADLYLTAVVAAAVPVLLRLAAVARRADAGHL</sequence>
<evidence type="ECO:0000259" key="6">
    <source>
        <dbReference type="Pfam" id="PF13676"/>
    </source>
</evidence>
<feature type="transmembrane region" description="Helical" evidence="5">
    <location>
        <begin position="1546"/>
        <end position="1564"/>
    </location>
</feature>
<organism evidence="8 9">
    <name type="scientific">Nocardia cerradoensis</name>
    <dbReference type="NCBI Taxonomy" id="85688"/>
    <lineage>
        <taxon>Bacteria</taxon>
        <taxon>Bacillati</taxon>
        <taxon>Actinomycetota</taxon>
        <taxon>Actinomycetes</taxon>
        <taxon>Mycobacteriales</taxon>
        <taxon>Nocardiaceae</taxon>
        <taxon>Nocardia</taxon>
    </lineage>
</organism>
<reference evidence="8 9" key="1">
    <citation type="submission" date="2017-07" db="EMBL/GenBank/DDBJ databases">
        <title>First draft Genome Sequence of Nocardia cerradoensis isolated from human infection.</title>
        <authorList>
            <person name="Carrasco G."/>
        </authorList>
    </citation>
    <scope>NUCLEOTIDE SEQUENCE [LARGE SCALE GENOMIC DNA]</scope>
    <source>
        <strain evidence="8 9">CNM20130759</strain>
    </source>
</reference>
<evidence type="ECO:0000256" key="1">
    <source>
        <dbReference type="ARBA" id="ARBA00022574"/>
    </source>
</evidence>
<dbReference type="PROSITE" id="PS50082">
    <property type="entry name" value="WD_REPEATS_2"/>
    <property type="match status" value="7"/>
</dbReference>
<evidence type="ECO:0000256" key="4">
    <source>
        <dbReference type="SAM" id="Coils"/>
    </source>
</evidence>
<dbReference type="Gene3D" id="2.130.10.10">
    <property type="entry name" value="YVTN repeat-like/Quinoprotein amine dehydrogenase"/>
    <property type="match status" value="4"/>
</dbReference>
<dbReference type="CDD" id="cd00200">
    <property type="entry name" value="WD40"/>
    <property type="match status" value="1"/>
</dbReference>
<dbReference type="GO" id="GO:0007165">
    <property type="term" value="P:signal transduction"/>
    <property type="evidence" value="ECO:0007669"/>
    <property type="project" value="InterPro"/>
</dbReference>
<dbReference type="Pfam" id="PF20703">
    <property type="entry name" value="nSTAND1"/>
    <property type="match status" value="1"/>
</dbReference>
<dbReference type="EMBL" id="NGAF01000003">
    <property type="protein sequence ID" value="OXR45682.1"/>
    <property type="molecule type" value="Genomic_DNA"/>
</dbReference>
<dbReference type="PROSITE" id="PS50294">
    <property type="entry name" value="WD_REPEATS_REGION"/>
    <property type="match status" value="1"/>
</dbReference>
<dbReference type="InterPro" id="IPR011047">
    <property type="entry name" value="Quinoprotein_ADH-like_sf"/>
</dbReference>
<feature type="transmembrane region" description="Helical" evidence="5">
    <location>
        <begin position="1510"/>
        <end position="1534"/>
    </location>
</feature>
<keyword evidence="5" id="KW-1133">Transmembrane helix</keyword>
<feature type="domain" description="TIR" evidence="6">
    <location>
        <begin position="4"/>
        <end position="117"/>
    </location>
</feature>
<dbReference type="SUPFAM" id="SSF52200">
    <property type="entry name" value="Toll/Interleukin receptor TIR domain"/>
    <property type="match status" value="1"/>
</dbReference>
<feature type="transmembrane region" description="Helical" evidence="5">
    <location>
        <begin position="1476"/>
        <end position="1498"/>
    </location>
</feature>
<evidence type="ECO:0000256" key="5">
    <source>
        <dbReference type="SAM" id="Phobius"/>
    </source>
</evidence>
<dbReference type="Pfam" id="PF13676">
    <property type="entry name" value="TIR_2"/>
    <property type="match status" value="1"/>
</dbReference>
<dbReference type="Pfam" id="PF00400">
    <property type="entry name" value="WD40"/>
    <property type="match status" value="5"/>
</dbReference>
<gene>
    <name evidence="8" type="ORF">B7C42_01974</name>
</gene>
<protein>
    <submittedName>
        <fullName evidence="8">Uncharacterized protein</fullName>
    </submittedName>
</protein>
<dbReference type="PANTHER" id="PTHR22847">
    <property type="entry name" value="WD40 REPEAT PROTEIN"/>
    <property type="match status" value="1"/>
</dbReference>
<dbReference type="InterPro" id="IPR000157">
    <property type="entry name" value="TIR_dom"/>
</dbReference>
<evidence type="ECO:0000256" key="2">
    <source>
        <dbReference type="ARBA" id="ARBA00022737"/>
    </source>
</evidence>
<dbReference type="RefSeq" id="WP_094025024.1">
    <property type="nucleotide sequence ID" value="NZ_NGAF01000003.1"/>
</dbReference>
<accession>A0A231HA38</accession>
<dbReference type="SMART" id="SM00320">
    <property type="entry name" value="WD40"/>
    <property type="match status" value="11"/>
</dbReference>
<dbReference type="PANTHER" id="PTHR22847:SF637">
    <property type="entry name" value="WD REPEAT DOMAIN 5B"/>
    <property type="match status" value="1"/>
</dbReference>
<dbReference type="Proteomes" id="UP000215506">
    <property type="component" value="Unassembled WGS sequence"/>
</dbReference>